<keyword evidence="3" id="KW-1185">Reference proteome</keyword>
<dbReference type="InterPro" id="IPR026341">
    <property type="entry name" value="T9SS_type_B"/>
</dbReference>
<keyword evidence="1" id="KW-0732">Signal</keyword>
<dbReference type="EMBL" id="JAHWDP010000001">
    <property type="protein sequence ID" value="MBW2937332.1"/>
    <property type="molecule type" value="Genomic_DNA"/>
</dbReference>
<evidence type="ECO:0000313" key="2">
    <source>
        <dbReference type="EMBL" id="MBW2937332.1"/>
    </source>
</evidence>
<comment type="caution">
    <text evidence="2">The sequence shown here is derived from an EMBL/GenBank/DDBJ whole genome shotgun (WGS) entry which is preliminary data.</text>
</comment>
<dbReference type="NCBIfam" id="TIGR04131">
    <property type="entry name" value="Bac_Flav_CTERM"/>
    <property type="match status" value="1"/>
</dbReference>
<feature type="chain" id="PRO_5040736492" evidence="1">
    <location>
        <begin position="20"/>
        <end position="574"/>
    </location>
</feature>
<sequence>MIKKVIYLICLLISQNNWAQDCPELINPLQGAINVPVDTSITWEEVTGVTGYIISLGTTPEGSEIINEQLVGSDTTFSPPLGLPESTTIFVTITLFFFDQDNIVCPSQSFTTQNVTTLPGCAILLNPEDGNINVNIGTNLSWRYAPRALGYHLTIGTSPGIGDILNDFDVGNVLTYNPVTNFPPSTIIYVLITPYNENGFSLDCLEESFTTGSLGEPPSCTQLITPANGAINVSLSPFLEWEPISNATGYKVFIGKTPFINDILDGAIFTTTSTYVLNFESNNTYFVRIVPFNAAGEAQSCGQEYFSTILGCGPFYDADTGELTSYYPESDFPDTVGICNNSLPARIESPDNGDGYRWYKILENGSEELISEASFVDISEEGLYRYEVYNLITEGEVTIECSFTKEFTVVFSSLASIDEVFKVQIGQLFTVTLDVSGLGDYEYAVDDSEYSDNNFFINLSEGTHTLKVRDKNGCGEVAQTIELKFPPTGFPPYFSPNGDGYNDYWQYVPPKSNALIISVISIFDRYGKLVARVGRTSQGWDGRFNNVPLPADGYWYKATTHDNRVVTGYFSLVR</sequence>
<accession>A0A9X1FPB8</accession>
<gene>
    <name evidence="2" type="ORF">KXJ69_04400</name>
</gene>
<feature type="signal peptide" evidence="1">
    <location>
        <begin position="1"/>
        <end position="19"/>
    </location>
</feature>
<name>A0A9X1FPB8_9FLAO</name>
<dbReference type="Proteomes" id="UP001138686">
    <property type="component" value="Unassembled WGS sequence"/>
</dbReference>
<dbReference type="RefSeq" id="WP_219051672.1">
    <property type="nucleotide sequence ID" value="NZ_JAHWDP010000001.1"/>
</dbReference>
<evidence type="ECO:0000313" key="3">
    <source>
        <dbReference type="Proteomes" id="UP001138686"/>
    </source>
</evidence>
<proteinExistence type="predicted"/>
<protein>
    <submittedName>
        <fullName evidence="2">T9SS type B sorting domain-containing protein</fullName>
    </submittedName>
</protein>
<organism evidence="2 3">
    <name type="scientific">Halomarinibacterium sedimenti</name>
    <dbReference type="NCBI Taxonomy" id="2857106"/>
    <lineage>
        <taxon>Bacteria</taxon>
        <taxon>Pseudomonadati</taxon>
        <taxon>Bacteroidota</taxon>
        <taxon>Flavobacteriia</taxon>
        <taxon>Flavobacteriales</taxon>
        <taxon>Flavobacteriaceae</taxon>
        <taxon>Halomarinibacterium</taxon>
    </lineage>
</organism>
<dbReference type="Pfam" id="PF13585">
    <property type="entry name" value="CHU_C"/>
    <property type="match status" value="1"/>
</dbReference>
<reference evidence="2" key="1">
    <citation type="submission" date="2021-07" db="EMBL/GenBank/DDBJ databases">
        <title>Aureisphaera sp. CAU 1614 isolated from sea sediment.</title>
        <authorList>
            <person name="Kim W."/>
        </authorList>
    </citation>
    <scope>NUCLEOTIDE SEQUENCE</scope>
    <source>
        <strain evidence="2">CAU 1614</strain>
    </source>
</reference>
<dbReference type="AlphaFoldDB" id="A0A9X1FPB8"/>
<evidence type="ECO:0000256" key="1">
    <source>
        <dbReference type="SAM" id="SignalP"/>
    </source>
</evidence>